<evidence type="ECO:0000313" key="3">
    <source>
        <dbReference type="EMBL" id="QHT71991.1"/>
    </source>
</evidence>
<dbReference type="EMBL" id="CP048222">
    <property type="protein sequence ID" value="QHT71883.1"/>
    <property type="molecule type" value="Genomic_DNA"/>
</dbReference>
<proteinExistence type="predicted"/>
<evidence type="ECO:0000313" key="4">
    <source>
        <dbReference type="EMBL" id="QHT72072.1"/>
    </source>
</evidence>
<protein>
    <submittedName>
        <fullName evidence="7">Helix-turn-helix domain-containing protein</fullName>
    </submittedName>
</protein>
<dbReference type="EMBL" id="CP048222">
    <property type="protein sequence ID" value="QHT72282.1"/>
    <property type="molecule type" value="Genomic_DNA"/>
</dbReference>
<evidence type="ECO:0000313" key="7">
    <source>
        <dbReference type="EMBL" id="QHT72253.1"/>
    </source>
</evidence>
<evidence type="ECO:0000313" key="8">
    <source>
        <dbReference type="EMBL" id="QHT72282.1"/>
    </source>
</evidence>
<dbReference type="KEGG" id="rhoz:GXP67_18210"/>
<dbReference type="Proteomes" id="UP000480178">
    <property type="component" value="Chromosome"/>
</dbReference>
<dbReference type="KEGG" id="rhoz:GXP67_28440"/>
<dbReference type="InterPro" id="IPR009057">
    <property type="entry name" value="Homeodomain-like_sf"/>
</dbReference>
<dbReference type="EMBL" id="CP048222">
    <property type="protein sequence ID" value="QHT71946.1"/>
    <property type="molecule type" value="Genomic_DNA"/>
</dbReference>
<dbReference type="KEGG" id="rhoz:GXP67_12110"/>
<reference evidence="7 9" key="1">
    <citation type="submission" date="2020-01" db="EMBL/GenBank/DDBJ databases">
        <authorList>
            <person name="Kim M.K."/>
        </authorList>
    </citation>
    <scope>NUCLEOTIDE SEQUENCE [LARGE SCALE GENOMIC DNA]</scope>
    <source>
        <strain evidence="7 9">172606-1</strain>
    </source>
</reference>
<dbReference type="KEGG" id="rhoz:GXP67_33235"/>
<dbReference type="SUPFAM" id="SSF46689">
    <property type="entry name" value="Homeodomain-like"/>
    <property type="match status" value="1"/>
</dbReference>
<dbReference type="EMBL" id="CP048222">
    <property type="protein sequence ID" value="QHT72072.1"/>
    <property type="molecule type" value="Genomic_DNA"/>
</dbReference>
<evidence type="ECO:0000313" key="9">
    <source>
        <dbReference type="Proteomes" id="UP000480178"/>
    </source>
</evidence>
<dbReference type="EMBL" id="CP048222">
    <property type="protein sequence ID" value="QHT71991.1"/>
    <property type="molecule type" value="Genomic_DNA"/>
</dbReference>
<dbReference type="EMBL" id="CP048222">
    <property type="protein sequence ID" value="QHT72195.1"/>
    <property type="molecule type" value="Genomic_DNA"/>
</dbReference>
<dbReference type="KEGG" id="rhoz:GXP67_36395"/>
<name>A0A6C0GX76_9BACT</name>
<organism evidence="7 9">
    <name type="scientific">Rhodocytophaga rosea</name>
    <dbReference type="NCBI Taxonomy" id="2704465"/>
    <lineage>
        <taxon>Bacteria</taxon>
        <taxon>Pseudomonadati</taxon>
        <taxon>Bacteroidota</taxon>
        <taxon>Cytophagia</taxon>
        <taxon>Cytophagales</taxon>
        <taxon>Rhodocytophagaceae</taxon>
        <taxon>Rhodocytophaga</taxon>
    </lineage>
</organism>
<dbReference type="EMBL" id="CP048222">
    <property type="protein sequence ID" value="QHT72155.1"/>
    <property type="molecule type" value="Genomic_DNA"/>
</dbReference>
<dbReference type="KEGG" id="rhoz:GXP67_04465"/>
<accession>A0A6C0GX76</accession>
<sequence>MVIYRITLSAEERRILSSWINKGSRKAKDIQKAYVLLASDETTGRQSETELAETYKLSTRSVERIRKCFCEQGMGMFDKKTRKLRSDKKIDGKVEAHLLALVCSEPPQGQAKWKLQLLADRLVELKVIDSISHTSVASLLKKMSLSLG</sequence>
<evidence type="ECO:0000313" key="1">
    <source>
        <dbReference type="EMBL" id="QHT71883.1"/>
    </source>
</evidence>
<evidence type="ECO:0000313" key="5">
    <source>
        <dbReference type="EMBL" id="QHT72155.1"/>
    </source>
</evidence>
<dbReference type="EMBL" id="CP048222">
    <property type="protein sequence ID" value="QHT72253.1"/>
    <property type="molecule type" value="Genomic_DNA"/>
</dbReference>
<evidence type="ECO:0000313" key="6">
    <source>
        <dbReference type="EMBL" id="QHT72195.1"/>
    </source>
</evidence>
<dbReference type="Pfam" id="PF13565">
    <property type="entry name" value="HTH_32"/>
    <property type="match status" value="1"/>
</dbReference>
<dbReference type="KEGG" id="rhoz:GXP67_09125"/>
<dbReference type="KEGG" id="rhoz:GXP67_24760"/>
<keyword evidence="9" id="KW-1185">Reference proteome</keyword>
<dbReference type="AlphaFoldDB" id="A0A6C0GX76"/>
<evidence type="ECO:0000313" key="2">
    <source>
        <dbReference type="EMBL" id="QHT71946.1"/>
    </source>
</evidence>
<gene>
    <name evidence="1" type="ORF">GXP67_04465</name>
    <name evidence="2" type="ORF">GXP67_09125</name>
    <name evidence="3" type="ORF">GXP67_12110</name>
    <name evidence="4" type="ORF">GXP67_18210</name>
    <name evidence="5" type="ORF">GXP67_24760</name>
    <name evidence="6" type="ORF">GXP67_28440</name>
    <name evidence="7" type="ORF">GXP67_33235</name>
    <name evidence="8" type="ORF">GXP67_36395</name>
</gene>